<gene>
    <name evidence="1" type="ORF">KPSA1_03499</name>
</gene>
<dbReference type="Proteomes" id="UP000247480">
    <property type="component" value="Unassembled WGS sequence"/>
</dbReference>
<accession>A0A2V0QAT6</accession>
<proteinExistence type="predicted"/>
<name>A0A2V0QAT6_PSESF</name>
<reference evidence="1 2" key="1">
    <citation type="submission" date="2018-04" db="EMBL/GenBank/DDBJ databases">
        <title>Draft genome sequence of Pseudomonas syringae pv. actinidiae biovar 1 strains isolated from kiwifruit in Kagawa prefecture.</title>
        <authorList>
            <person name="Tabuchi M."/>
            <person name="Saito M."/>
            <person name="Fujiwara S."/>
            <person name="Sasa N."/>
            <person name="Akimitsu K."/>
            <person name="Gomi K."/>
            <person name="Konishi-Sugita S."/>
            <person name="Hamano K."/>
            <person name="Kataoka I."/>
        </authorList>
    </citation>
    <scope>NUCLEOTIDE SEQUENCE [LARGE SCALE GENOMIC DNA]</scope>
    <source>
        <strain evidence="1 2">MAFF212206</strain>
    </source>
</reference>
<sequence length="75" mass="7928">MSALRIRRSYDTTLIPAFLASATALVSTVALNGTMTITSTPREIRFSICEICFCSLASADCTKTLASSFSAAATK</sequence>
<dbReference type="EMBL" id="BGJZ01000164">
    <property type="protein sequence ID" value="GBH10089.1"/>
    <property type="molecule type" value="Genomic_DNA"/>
</dbReference>
<protein>
    <submittedName>
        <fullName evidence="1">Uncharacterized protein</fullName>
    </submittedName>
</protein>
<evidence type="ECO:0000313" key="2">
    <source>
        <dbReference type="Proteomes" id="UP000247480"/>
    </source>
</evidence>
<comment type="caution">
    <text evidence="1">The sequence shown here is derived from an EMBL/GenBank/DDBJ whole genome shotgun (WGS) entry which is preliminary data.</text>
</comment>
<dbReference type="AlphaFoldDB" id="A0A2V0QAT6"/>
<evidence type="ECO:0000313" key="1">
    <source>
        <dbReference type="EMBL" id="GBH10089.1"/>
    </source>
</evidence>
<organism evidence="1 2">
    <name type="scientific">Pseudomonas syringae pv. actinidiae</name>
    <dbReference type="NCBI Taxonomy" id="103796"/>
    <lineage>
        <taxon>Bacteria</taxon>
        <taxon>Pseudomonadati</taxon>
        <taxon>Pseudomonadota</taxon>
        <taxon>Gammaproteobacteria</taxon>
        <taxon>Pseudomonadales</taxon>
        <taxon>Pseudomonadaceae</taxon>
        <taxon>Pseudomonas</taxon>
        <taxon>Pseudomonas syringae</taxon>
    </lineage>
</organism>